<dbReference type="RefSeq" id="WP_104577777.1">
    <property type="nucleotide sequence ID" value="NZ_MDSL01000081.1"/>
</dbReference>
<evidence type="ECO:0000313" key="1">
    <source>
        <dbReference type="EMBL" id="PPT93663.1"/>
    </source>
</evidence>
<protein>
    <submittedName>
        <fullName evidence="1">Uncharacterized protein</fullName>
    </submittedName>
</protein>
<accession>A0A2S6ZNH4</accession>
<organism evidence="1 2">
    <name type="scientific">Xanthomonas arboricola pv. guizotiae</name>
    <dbReference type="NCBI Taxonomy" id="487867"/>
    <lineage>
        <taxon>Bacteria</taxon>
        <taxon>Pseudomonadati</taxon>
        <taxon>Pseudomonadota</taxon>
        <taxon>Gammaproteobacteria</taxon>
        <taxon>Lysobacterales</taxon>
        <taxon>Lysobacteraceae</taxon>
        <taxon>Xanthomonas</taxon>
    </lineage>
</organism>
<name>A0A2S6ZNH4_9XANT</name>
<sequence length="95" mass="10618">VALERNTSRQLSVTIAGQQNGLTVELTVRTGGRIETLPFTIETKPVFDGKTLPWKACFMRLSEHQRVSRFLTVKAVTNRSNILNAHRHSTAQSQA</sequence>
<proteinExistence type="predicted"/>
<dbReference type="AlphaFoldDB" id="A0A2S6ZNH4"/>
<gene>
    <name evidence="1" type="ORF">XarbCFBP7409_20570</name>
</gene>
<evidence type="ECO:0000313" key="2">
    <source>
        <dbReference type="Proteomes" id="UP000238049"/>
    </source>
</evidence>
<comment type="caution">
    <text evidence="1">The sequence shown here is derived from an EMBL/GenBank/DDBJ whole genome shotgun (WGS) entry which is preliminary data.</text>
</comment>
<dbReference type="Proteomes" id="UP000238049">
    <property type="component" value="Unassembled WGS sequence"/>
</dbReference>
<reference evidence="1 2" key="1">
    <citation type="submission" date="2016-08" db="EMBL/GenBank/DDBJ databases">
        <title>Evolution of the type three secretion system and type three effector repertoires in Xanthomonas.</title>
        <authorList>
            <person name="Merda D."/>
            <person name="Briand M."/>
            <person name="Bosis E."/>
            <person name="Rousseau C."/>
            <person name="Portier P."/>
            <person name="Jacques M.-A."/>
            <person name="Fischer-Le Saux M."/>
        </authorList>
    </citation>
    <scope>NUCLEOTIDE SEQUENCE [LARGE SCALE GENOMIC DNA]</scope>
    <source>
        <strain evidence="1 2">CFBP 7409</strain>
    </source>
</reference>
<feature type="non-terminal residue" evidence="1">
    <location>
        <position position="1"/>
    </location>
</feature>
<dbReference type="EMBL" id="MDSL01000081">
    <property type="protein sequence ID" value="PPT93663.1"/>
    <property type="molecule type" value="Genomic_DNA"/>
</dbReference>